<organism evidence="3 4">
    <name type="scientific">Nostocoides veronense</name>
    <dbReference type="NCBI Taxonomy" id="330836"/>
    <lineage>
        <taxon>Bacteria</taxon>
        <taxon>Bacillati</taxon>
        <taxon>Actinomycetota</taxon>
        <taxon>Actinomycetes</taxon>
        <taxon>Micrococcales</taxon>
        <taxon>Intrasporangiaceae</taxon>
        <taxon>Nostocoides</taxon>
    </lineage>
</organism>
<protein>
    <submittedName>
        <fullName evidence="3">Uncharacterized protein</fullName>
    </submittedName>
</protein>
<feature type="signal peptide" evidence="2">
    <location>
        <begin position="1"/>
        <end position="22"/>
    </location>
</feature>
<accession>A0ABN2LEW8</accession>
<evidence type="ECO:0000313" key="3">
    <source>
        <dbReference type="EMBL" id="GAA1786376.1"/>
    </source>
</evidence>
<comment type="caution">
    <text evidence="3">The sequence shown here is derived from an EMBL/GenBank/DDBJ whole genome shotgun (WGS) entry which is preliminary data.</text>
</comment>
<dbReference type="PROSITE" id="PS51257">
    <property type="entry name" value="PROKAR_LIPOPROTEIN"/>
    <property type="match status" value="1"/>
</dbReference>
<proteinExistence type="predicted"/>
<feature type="chain" id="PRO_5047439791" evidence="2">
    <location>
        <begin position="23"/>
        <end position="162"/>
    </location>
</feature>
<evidence type="ECO:0000313" key="4">
    <source>
        <dbReference type="Proteomes" id="UP001499938"/>
    </source>
</evidence>
<feature type="region of interest" description="Disordered" evidence="1">
    <location>
        <begin position="21"/>
        <end position="66"/>
    </location>
</feature>
<evidence type="ECO:0000256" key="2">
    <source>
        <dbReference type="SAM" id="SignalP"/>
    </source>
</evidence>
<keyword evidence="4" id="KW-1185">Reference proteome</keyword>
<gene>
    <name evidence="3" type="ORF">GCM10009811_09310</name>
</gene>
<name>A0ABN2LEW8_9MICO</name>
<evidence type="ECO:0000256" key="1">
    <source>
        <dbReference type="SAM" id="MobiDB-lite"/>
    </source>
</evidence>
<reference evidence="3 4" key="1">
    <citation type="journal article" date="2019" name="Int. J. Syst. Evol. Microbiol.">
        <title>The Global Catalogue of Microorganisms (GCM) 10K type strain sequencing project: providing services to taxonomists for standard genome sequencing and annotation.</title>
        <authorList>
            <consortium name="The Broad Institute Genomics Platform"/>
            <consortium name="The Broad Institute Genome Sequencing Center for Infectious Disease"/>
            <person name="Wu L."/>
            <person name="Ma J."/>
        </authorList>
    </citation>
    <scope>NUCLEOTIDE SEQUENCE [LARGE SCALE GENOMIC DNA]</scope>
    <source>
        <strain evidence="3 4">JCM 15592</strain>
    </source>
</reference>
<dbReference type="Proteomes" id="UP001499938">
    <property type="component" value="Unassembled WGS sequence"/>
</dbReference>
<sequence>MTIRLRATVLLATAALSLSACGGSDSGTSTTTKAAGSTTSRGTTASSSSTSATSSSTSASAGGSGSYDAAACMAAGGVLMGIATVALDTLTGEFTQEDYDKAFPADAAASLPKDLQDDFAKLAESGKGLIGLKGDAALEKSQEFTSEVSAFTQSVDKACIPR</sequence>
<keyword evidence="2" id="KW-0732">Signal</keyword>
<dbReference type="RefSeq" id="WP_344081985.1">
    <property type="nucleotide sequence ID" value="NZ_BAAAPO010000015.1"/>
</dbReference>
<dbReference type="EMBL" id="BAAAPO010000015">
    <property type="protein sequence ID" value="GAA1786376.1"/>
    <property type="molecule type" value="Genomic_DNA"/>
</dbReference>